<reference evidence="1" key="1">
    <citation type="submission" date="2021-06" db="EMBL/GenBank/DDBJ databases">
        <authorList>
            <person name="Kallberg Y."/>
            <person name="Tangrot J."/>
            <person name="Rosling A."/>
        </authorList>
    </citation>
    <scope>NUCLEOTIDE SEQUENCE</scope>
    <source>
        <strain evidence="1">MA461A</strain>
    </source>
</reference>
<sequence>MSLPPTINDFKPVYNLVELELEDYKENELVLDTIHELKLFFQNSNNCTCCRTPKQKDLRTCFEKVGLELCKVFASKKSGGEEICFQLLYNDNFDKNGQLNTISSVPLSND</sequence>
<dbReference type="Proteomes" id="UP000789920">
    <property type="component" value="Unassembled WGS sequence"/>
</dbReference>
<keyword evidence="2" id="KW-1185">Reference proteome</keyword>
<comment type="caution">
    <text evidence="1">The sequence shown here is derived from an EMBL/GenBank/DDBJ whole genome shotgun (WGS) entry which is preliminary data.</text>
</comment>
<protein>
    <submittedName>
        <fullName evidence="1">11156_t:CDS:1</fullName>
    </submittedName>
</protein>
<dbReference type="EMBL" id="CAJVQC010002286">
    <property type="protein sequence ID" value="CAG8508833.1"/>
    <property type="molecule type" value="Genomic_DNA"/>
</dbReference>
<gene>
    <name evidence="1" type="ORF">RPERSI_LOCUS2164</name>
</gene>
<evidence type="ECO:0000313" key="1">
    <source>
        <dbReference type="EMBL" id="CAG8508833.1"/>
    </source>
</evidence>
<proteinExistence type="predicted"/>
<organism evidence="1 2">
    <name type="scientific">Racocetra persica</name>
    <dbReference type="NCBI Taxonomy" id="160502"/>
    <lineage>
        <taxon>Eukaryota</taxon>
        <taxon>Fungi</taxon>
        <taxon>Fungi incertae sedis</taxon>
        <taxon>Mucoromycota</taxon>
        <taxon>Glomeromycotina</taxon>
        <taxon>Glomeromycetes</taxon>
        <taxon>Diversisporales</taxon>
        <taxon>Gigasporaceae</taxon>
        <taxon>Racocetra</taxon>
    </lineage>
</organism>
<evidence type="ECO:0000313" key="2">
    <source>
        <dbReference type="Proteomes" id="UP000789920"/>
    </source>
</evidence>
<name>A0ACA9L3K7_9GLOM</name>
<accession>A0ACA9L3K7</accession>